<name>A0A2G2YX88_CAPAN</name>
<evidence type="ECO:0000313" key="2">
    <source>
        <dbReference type="Proteomes" id="UP000222542"/>
    </source>
</evidence>
<keyword evidence="2" id="KW-1185">Reference proteome</keyword>
<dbReference type="STRING" id="4072.A0A2G2YX88"/>
<dbReference type="OMA" id="KSTRICR"/>
<accession>A0A2G2YX88</accession>
<dbReference type="Gene3D" id="3.50.50.60">
    <property type="entry name" value="FAD/NAD(P)-binding domain"/>
    <property type="match status" value="1"/>
</dbReference>
<reference evidence="1 2" key="1">
    <citation type="journal article" date="2014" name="Nat. Genet.">
        <title>Genome sequence of the hot pepper provides insights into the evolution of pungency in Capsicum species.</title>
        <authorList>
            <person name="Kim S."/>
            <person name="Park M."/>
            <person name="Yeom S.I."/>
            <person name="Kim Y.M."/>
            <person name="Lee J.M."/>
            <person name="Lee H.A."/>
            <person name="Seo E."/>
            <person name="Choi J."/>
            <person name="Cheong K."/>
            <person name="Kim K.T."/>
            <person name="Jung K."/>
            <person name="Lee G.W."/>
            <person name="Oh S.K."/>
            <person name="Bae C."/>
            <person name="Kim S.B."/>
            <person name="Lee H.Y."/>
            <person name="Kim S.Y."/>
            <person name="Kim M.S."/>
            <person name="Kang B.C."/>
            <person name="Jo Y.D."/>
            <person name="Yang H.B."/>
            <person name="Jeong H.J."/>
            <person name="Kang W.H."/>
            <person name="Kwon J.K."/>
            <person name="Shin C."/>
            <person name="Lim J.Y."/>
            <person name="Park J.H."/>
            <person name="Huh J.H."/>
            <person name="Kim J.S."/>
            <person name="Kim B.D."/>
            <person name="Cohen O."/>
            <person name="Paran I."/>
            <person name="Suh M.C."/>
            <person name="Lee S.B."/>
            <person name="Kim Y.K."/>
            <person name="Shin Y."/>
            <person name="Noh S.J."/>
            <person name="Park J."/>
            <person name="Seo Y.S."/>
            <person name="Kwon S.Y."/>
            <person name="Kim H.A."/>
            <person name="Park J.M."/>
            <person name="Kim H.J."/>
            <person name="Choi S.B."/>
            <person name="Bosland P.W."/>
            <person name="Reeves G."/>
            <person name="Jo S.H."/>
            <person name="Lee B.W."/>
            <person name="Cho H.T."/>
            <person name="Choi H.S."/>
            <person name="Lee M.S."/>
            <person name="Yu Y."/>
            <person name="Do Choi Y."/>
            <person name="Park B.S."/>
            <person name="van Deynze A."/>
            <person name="Ashrafi H."/>
            <person name="Hill T."/>
            <person name="Kim W.T."/>
            <person name="Pai H.S."/>
            <person name="Ahn H.K."/>
            <person name="Yeam I."/>
            <person name="Giovannoni J.J."/>
            <person name="Rose J.K."/>
            <person name="Sorensen I."/>
            <person name="Lee S.J."/>
            <person name="Kim R.W."/>
            <person name="Choi I.Y."/>
            <person name="Choi B.S."/>
            <person name="Lim J.S."/>
            <person name="Lee Y.H."/>
            <person name="Choi D."/>
        </authorList>
    </citation>
    <scope>NUCLEOTIDE SEQUENCE [LARGE SCALE GENOMIC DNA]</scope>
    <source>
        <strain evidence="2">cv. CM334</strain>
    </source>
</reference>
<dbReference type="AlphaFoldDB" id="A0A2G2YX88"/>
<dbReference type="SUPFAM" id="SSF51905">
    <property type="entry name" value="FAD/NAD(P)-binding domain"/>
    <property type="match status" value="1"/>
</dbReference>
<evidence type="ECO:0008006" key="3">
    <source>
        <dbReference type="Google" id="ProtNLM"/>
    </source>
</evidence>
<protein>
    <recommendedName>
        <fullName evidence="3">FAD-binding domain-containing protein</fullName>
    </recommendedName>
</protein>
<gene>
    <name evidence="1" type="ORF">T459_21649</name>
</gene>
<dbReference type="Gene3D" id="3.30.9.60">
    <property type="match status" value="1"/>
</dbReference>
<dbReference type="PANTHER" id="PTHR47469">
    <property type="entry name" value="MONOOXYGENASE-LIKE"/>
    <property type="match status" value="1"/>
</dbReference>
<dbReference type="InterPro" id="IPR053212">
    <property type="entry name" value="DHP_3-monooxygenase"/>
</dbReference>
<sequence>MTFLKSPSNIGCKFGILQFGFSSILSLGQLQNQATDGETKVSRTLTRDENFNFRAAYWADLHKLLYGALPVDIVLWGYFFLSFSMYDDKSKVKVEAKDLEMGVTVDIVADLLIAADGCLSSIRQSFCQLINEQMKSTRICRNNQNFYFNIEANKERMREEKYSDYCAWRGILDSSNKEHSEAIIILKKLYPDLGKCLYFDLSAATHCVFYELLNHRFNWIWYINQPEPNLKGNSVTMKVSENLVQSMHEEAEKTWVPEFVRVIKEIKKPFLNVIYDCDPLEQIFWDKEVLIGDAAHPTTPHGLRSTNMSILDADVLGKCLEKWEVENLNSALKNISPLGCQLLRSRFYILGD</sequence>
<dbReference type="PANTHER" id="PTHR47469:SF2">
    <property type="entry name" value="OS06G0597600 PROTEIN"/>
    <property type="match status" value="1"/>
</dbReference>
<proteinExistence type="predicted"/>
<dbReference type="EMBL" id="AYRZ02000008">
    <property type="protein sequence ID" value="PHT74372.1"/>
    <property type="molecule type" value="Genomic_DNA"/>
</dbReference>
<dbReference type="SUPFAM" id="SSF54373">
    <property type="entry name" value="FAD-linked reductases, C-terminal domain"/>
    <property type="match status" value="1"/>
</dbReference>
<dbReference type="Proteomes" id="UP000222542">
    <property type="component" value="Unassembled WGS sequence"/>
</dbReference>
<dbReference type="Gramene" id="PHT74372">
    <property type="protein sequence ID" value="PHT74372"/>
    <property type="gene ID" value="T459_21649"/>
</dbReference>
<organism evidence="1 2">
    <name type="scientific">Capsicum annuum</name>
    <name type="common">Capsicum pepper</name>
    <dbReference type="NCBI Taxonomy" id="4072"/>
    <lineage>
        <taxon>Eukaryota</taxon>
        <taxon>Viridiplantae</taxon>
        <taxon>Streptophyta</taxon>
        <taxon>Embryophyta</taxon>
        <taxon>Tracheophyta</taxon>
        <taxon>Spermatophyta</taxon>
        <taxon>Magnoliopsida</taxon>
        <taxon>eudicotyledons</taxon>
        <taxon>Gunneridae</taxon>
        <taxon>Pentapetalae</taxon>
        <taxon>asterids</taxon>
        <taxon>lamiids</taxon>
        <taxon>Solanales</taxon>
        <taxon>Solanaceae</taxon>
        <taxon>Solanoideae</taxon>
        <taxon>Capsiceae</taxon>
        <taxon>Capsicum</taxon>
    </lineage>
</organism>
<dbReference type="InterPro" id="IPR036188">
    <property type="entry name" value="FAD/NAD-bd_sf"/>
</dbReference>
<evidence type="ECO:0000313" key="1">
    <source>
        <dbReference type="EMBL" id="PHT74372.1"/>
    </source>
</evidence>
<comment type="caution">
    <text evidence="1">The sequence shown here is derived from an EMBL/GenBank/DDBJ whole genome shotgun (WGS) entry which is preliminary data.</text>
</comment>
<reference evidence="1 2" key="2">
    <citation type="journal article" date="2017" name="Genome Biol.">
        <title>New reference genome sequences of hot pepper reveal the massive evolution of plant disease-resistance genes by retroduplication.</title>
        <authorList>
            <person name="Kim S."/>
            <person name="Park J."/>
            <person name="Yeom S.I."/>
            <person name="Kim Y.M."/>
            <person name="Seo E."/>
            <person name="Kim K.T."/>
            <person name="Kim M.S."/>
            <person name="Lee J.M."/>
            <person name="Cheong K."/>
            <person name="Shin H.S."/>
            <person name="Kim S.B."/>
            <person name="Han K."/>
            <person name="Lee J."/>
            <person name="Park M."/>
            <person name="Lee H.A."/>
            <person name="Lee H.Y."/>
            <person name="Lee Y."/>
            <person name="Oh S."/>
            <person name="Lee J.H."/>
            <person name="Choi E."/>
            <person name="Choi E."/>
            <person name="Lee S.E."/>
            <person name="Jeon J."/>
            <person name="Kim H."/>
            <person name="Choi G."/>
            <person name="Song H."/>
            <person name="Lee J."/>
            <person name="Lee S.C."/>
            <person name="Kwon J.K."/>
            <person name="Lee H.Y."/>
            <person name="Koo N."/>
            <person name="Hong Y."/>
            <person name="Kim R.W."/>
            <person name="Kang W.H."/>
            <person name="Huh J.H."/>
            <person name="Kang B.C."/>
            <person name="Yang T.J."/>
            <person name="Lee Y.H."/>
            <person name="Bennetzen J.L."/>
            <person name="Choi D."/>
        </authorList>
    </citation>
    <scope>NUCLEOTIDE SEQUENCE [LARGE SCALE GENOMIC DNA]</scope>
    <source>
        <strain evidence="2">cv. CM334</strain>
    </source>
</reference>